<dbReference type="PROSITE" id="PS51318">
    <property type="entry name" value="TAT"/>
    <property type="match status" value="1"/>
</dbReference>
<dbReference type="InterPro" id="IPR013108">
    <property type="entry name" value="Amidohydro_3"/>
</dbReference>
<dbReference type="CDD" id="cd01300">
    <property type="entry name" value="YtcJ_like"/>
    <property type="match status" value="1"/>
</dbReference>
<dbReference type="Gene3D" id="2.30.40.10">
    <property type="entry name" value="Urease, subunit C, domain 1"/>
    <property type="match status" value="1"/>
</dbReference>
<proteinExistence type="predicted"/>
<dbReference type="InterPro" id="IPR033932">
    <property type="entry name" value="YtcJ-like"/>
</dbReference>
<reference evidence="2 3" key="1">
    <citation type="submission" date="2019-11" db="EMBL/GenBank/DDBJ databases">
        <title>Whole-genome sequence of a Rhodoblastus acidophilus DSM 142.</title>
        <authorList>
            <person name="Kyndt J.A."/>
            <person name="Meyer T.E."/>
        </authorList>
    </citation>
    <scope>NUCLEOTIDE SEQUENCE [LARGE SCALE GENOMIC DNA]</scope>
    <source>
        <strain evidence="2 3">DSM 142</strain>
    </source>
</reference>
<dbReference type="InterPro" id="IPR011059">
    <property type="entry name" value="Metal-dep_hydrolase_composite"/>
</dbReference>
<dbReference type="Pfam" id="PF07969">
    <property type="entry name" value="Amidohydro_3"/>
    <property type="match status" value="1"/>
</dbReference>
<evidence type="ECO:0000313" key="2">
    <source>
        <dbReference type="EMBL" id="MTV32325.1"/>
    </source>
</evidence>
<accession>A0A6N8DS12</accession>
<dbReference type="Proteomes" id="UP000439113">
    <property type="component" value="Unassembled WGS sequence"/>
</dbReference>
<dbReference type="PANTHER" id="PTHR22642:SF2">
    <property type="entry name" value="PROTEIN LONG AFTER FAR-RED 3"/>
    <property type="match status" value="1"/>
</dbReference>
<comment type="caution">
    <text evidence="2">The sequence shown here is derived from an EMBL/GenBank/DDBJ whole genome shotgun (WGS) entry which is preliminary data.</text>
</comment>
<dbReference type="Gene3D" id="3.20.20.140">
    <property type="entry name" value="Metal-dependent hydrolases"/>
    <property type="match status" value="1"/>
</dbReference>
<dbReference type="Gene3D" id="3.10.310.70">
    <property type="match status" value="1"/>
</dbReference>
<dbReference type="SUPFAM" id="SSF51556">
    <property type="entry name" value="Metallo-dependent hydrolases"/>
    <property type="match status" value="1"/>
</dbReference>
<dbReference type="OrthoDB" id="9811399at2"/>
<organism evidence="2 3">
    <name type="scientific">Rhodoblastus acidophilus</name>
    <name type="common">Rhodopseudomonas acidophila</name>
    <dbReference type="NCBI Taxonomy" id="1074"/>
    <lineage>
        <taxon>Bacteria</taxon>
        <taxon>Pseudomonadati</taxon>
        <taxon>Pseudomonadota</taxon>
        <taxon>Alphaproteobacteria</taxon>
        <taxon>Hyphomicrobiales</taxon>
        <taxon>Rhodoblastaceae</taxon>
        <taxon>Rhodoblastus</taxon>
    </lineage>
</organism>
<dbReference type="PANTHER" id="PTHR22642">
    <property type="entry name" value="IMIDAZOLONEPROPIONASE"/>
    <property type="match status" value="1"/>
</dbReference>
<dbReference type="AlphaFoldDB" id="A0A6N8DS12"/>
<dbReference type="GO" id="GO:0016810">
    <property type="term" value="F:hydrolase activity, acting on carbon-nitrogen (but not peptide) bonds"/>
    <property type="evidence" value="ECO:0007669"/>
    <property type="project" value="InterPro"/>
</dbReference>
<dbReference type="InterPro" id="IPR032466">
    <property type="entry name" value="Metal_Hydrolase"/>
</dbReference>
<sequence length="613" mass="66618">MCMMCNPAFSGAFKGLSYKSRRTFLRGAAVAAAGAFVAEAVGPALADGALNETLASGLGAPIAKIFVAKKIITMERENPTATAVAIAGNRIVAVGSLDQVKAALGERPFRIDKTFADKVLTPGLIDQHLHPILGALTLAVEVIAPEDWPMPGKFNKAALTPEDYRARLKAAETALKSPNEWLLTWGYQPLWHGKLTRADLNAISKTRPISVWHRSCHEFFLNDAAIAALGLTEAATKGKGEWSEQVNFNEGHYWEGGLNFMMAPMLKVLATPERLGFGLRQMVTYLHANGVTAYNEPGALYTPDMWALYQDILGAPSTPIYSTFLADGRGIPDRVGMAKALQATEEQIAVSPAGPGKKLMFFPRQIKLFADGAIISQLMQMKDGYLDGHKGEWIMPPDQLEERARLYWNAGYQLHIHVNGDLGLEVLLNILEKLMAENPRADHRTVIVHFANSTEEQIGRIARLGAIVSANPYYPVGFADKYSETGLGPERANAMVRANSVRKHAIPLSYHSDLPMGPSAPLALASFGVNRVTPSGRVAGPEQRIDVDAALRAVTIEAAYSWRQEDLIGSIAPGKIANFTVLGEDPYAVDPIKLKDIPVWGTVFEGEVHPVPK</sequence>
<keyword evidence="2" id="KW-0378">Hydrolase</keyword>
<protein>
    <submittedName>
        <fullName evidence="2">Amidohydrolase family protein</fullName>
    </submittedName>
</protein>
<feature type="domain" description="Amidohydrolase 3" evidence="1">
    <location>
        <begin position="117"/>
        <end position="608"/>
    </location>
</feature>
<dbReference type="SUPFAM" id="SSF51338">
    <property type="entry name" value="Composite domain of metallo-dependent hydrolases"/>
    <property type="match status" value="1"/>
</dbReference>
<evidence type="ECO:0000259" key="1">
    <source>
        <dbReference type="Pfam" id="PF07969"/>
    </source>
</evidence>
<gene>
    <name evidence="2" type="ORF">GJ654_15150</name>
</gene>
<dbReference type="EMBL" id="WNKS01000015">
    <property type="protein sequence ID" value="MTV32325.1"/>
    <property type="molecule type" value="Genomic_DNA"/>
</dbReference>
<dbReference type="InterPro" id="IPR006311">
    <property type="entry name" value="TAT_signal"/>
</dbReference>
<evidence type="ECO:0000313" key="3">
    <source>
        <dbReference type="Proteomes" id="UP000439113"/>
    </source>
</evidence>
<name>A0A6N8DS12_RHOAC</name>